<evidence type="ECO:0000256" key="6">
    <source>
        <dbReference type="SAM" id="MobiDB-lite"/>
    </source>
</evidence>
<dbReference type="InterPro" id="IPR018067">
    <property type="entry name" value="PP2A_PR55_CS"/>
</dbReference>
<dbReference type="EMBL" id="GDJX01025647">
    <property type="protein sequence ID" value="JAT42289.1"/>
    <property type="molecule type" value="Transcribed_RNA"/>
</dbReference>
<dbReference type="InterPro" id="IPR000009">
    <property type="entry name" value="PP2A_PR55"/>
</dbReference>
<dbReference type="Gene3D" id="2.130.10.10">
    <property type="entry name" value="YVTN repeat-like/Quinoprotein amine dehydrogenase"/>
    <property type="match status" value="1"/>
</dbReference>
<dbReference type="InterPro" id="IPR015943">
    <property type="entry name" value="WD40/YVTN_repeat-like_dom_sf"/>
</dbReference>
<keyword evidence="3 5" id="KW-0677">Repeat</keyword>
<feature type="compositionally biased region" description="Gly residues" evidence="6">
    <location>
        <begin position="1"/>
        <end position="10"/>
    </location>
</feature>
<evidence type="ECO:0000256" key="3">
    <source>
        <dbReference type="ARBA" id="ARBA00022737"/>
    </source>
</evidence>
<dbReference type="GO" id="GO:0019888">
    <property type="term" value="F:protein phosphatase regulator activity"/>
    <property type="evidence" value="ECO:0007669"/>
    <property type="project" value="InterPro"/>
</dbReference>
<dbReference type="PIRSF" id="PIRSF037309">
    <property type="entry name" value="PP2A_PR55"/>
    <property type="match status" value="1"/>
</dbReference>
<evidence type="ECO:0000256" key="4">
    <source>
        <dbReference type="ARBA" id="ARBA00034298"/>
    </source>
</evidence>
<dbReference type="SUPFAM" id="SSF50978">
    <property type="entry name" value="WD40 repeat-like"/>
    <property type="match status" value="1"/>
</dbReference>
<dbReference type="PANTHER" id="PTHR11871">
    <property type="entry name" value="PROTEIN PHOSPHATASE PP2A REGULATORY SUBUNIT B"/>
    <property type="match status" value="1"/>
</dbReference>
<reference evidence="7" key="1">
    <citation type="submission" date="2015-07" db="EMBL/GenBank/DDBJ databases">
        <title>Transcriptome Assembly of Anthurium amnicola.</title>
        <authorList>
            <person name="Suzuki J."/>
        </authorList>
    </citation>
    <scope>NUCLEOTIDE SEQUENCE</scope>
</reference>
<dbReference type="AlphaFoldDB" id="A0A1D1XIT0"/>
<dbReference type="GO" id="GO:0000159">
    <property type="term" value="C:protein phosphatase type 2A complex"/>
    <property type="evidence" value="ECO:0007669"/>
    <property type="project" value="UniProtKB-UniRule"/>
</dbReference>
<evidence type="ECO:0000256" key="5">
    <source>
        <dbReference type="RuleBase" id="RU331113"/>
    </source>
</evidence>
<protein>
    <recommendedName>
        <fullName evidence="5">Serine/threonine-protein phosphatase 2A 55 kDa regulatory subunit B</fullName>
    </recommendedName>
</protein>
<comment type="function">
    <text evidence="4">The B regulatory subunit may modulate substrate selectivity and catalytic activity, and may also direct the localization of the catalytic enzyme to a particular subcellular compartment.</text>
</comment>
<feature type="region of interest" description="Disordered" evidence="6">
    <location>
        <begin position="1"/>
        <end position="21"/>
    </location>
</feature>
<dbReference type="InterPro" id="IPR036322">
    <property type="entry name" value="WD40_repeat_dom_sf"/>
</dbReference>
<organism evidence="7">
    <name type="scientific">Anthurium amnicola</name>
    <dbReference type="NCBI Taxonomy" id="1678845"/>
    <lineage>
        <taxon>Eukaryota</taxon>
        <taxon>Viridiplantae</taxon>
        <taxon>Streptophyta</taxon>
        <taxon>Embryophyta</taxon>
        <taxon>Tracheophyta</taxon>
        <taxon>Spermatophyta</taxon>
        <taxon>Magnoliopsida</taxon>
        <taxon>Liliopsida</taxon>
        <taxon>Araceae</taxon>
        <taxon>Pothoideae</taxon>
        <taxon>Potheae</taxon>
        <taxon>Anthurium</taxon>
    </lineage>
</organism>
<sequence length="515" mass="58335">MSGSVGGAGGTNRAAPPPPPLEWKFSQVFGERAPGEEIQDVDIISAVEFEKKGEYLAAGDHGGRIVLLERSDEKEHYSRKESEHFDYPAALRPKYAYKMEFQSHEPEFDYLKSLEIEEKINKLRWCAAPNNSLFILSTNNRTIKLWKVMDQKVKKVKEMVLNARIFSENILLAEKSFMIGQNGPSIPNGLHLEWANKMAKHMPPSTQEDHPSISTIGDATFARCRRIYAHAHDYNINSLSNNSDGETFISADDLRINLWNIEVSNQCFNIIDMKPPNMEDLVEVITSAEFHPVSCNILAYSSSRGFIRLVDMRQSALCDKNARILQDYEAHGYRSFFTEIIASISDIKFARDGVHILSRDYMNLKLWDLRMDISPVATYRVHEHLRPRLHELYTNDSIFDKFECCLSGDGRYLATGSYSNMFRVFSHSAGNEDGATLEASKNPNRILNFQSATKAARLLSSITRGHTRRGHDNASSDISNGLPCDLSTKLTHLAWHPTTNFIVCAAVNSLYMYYA</sequence>
<name>A0A1D1XIT0_9ARAE</name>
<evidence type="ECO:0000256" key="1">
    <source>
        <dbReference type="ARBA" id="ARBA00008259"/>
    </source>
</evidence>
<evidence type="ECO:0000256" key="2">
    <source>
        <dbReference type="ARBA" id="ARBA00022574"/>
    </source>
</evidence>
<gene>
    <name evidence="7" type="primary">PP2AB2_4</name>
    <name evidence="7" type="ORF">g.72214</name>
</gene>
<dbReference type="PRINTS" id="PR00600">
    <property type="entry name" value="PP2APR55"/>
</dbReference>
<dbReference type="SMART" id="SM00320">
    <property type="entry name" value="WD40"/>
    <property type="match status" value="6"/>
</dbReference>
<comment type="similarity">
    <text evidence="1 5">Belongs to the phosphatase 2A regulatory subunit B family.</text>
</comment>
<dbReference type="InterPro" id="IPR001680">
    <property type="entry name" value="WD40_rpt"/>
</dbReference>
<evidence type="ECO:0000313" key="7">
    <source>
        <dbReference type="EMBL" id="JAT42289.1"/>
    </source>
</evidence>
<dbReference type="PROSITE" id="PS01024">
    <property type="entry name" value="PR55_1"/>
    <property type="match status" value="1"/>
</dbReference>
<keyword evidence="2 5" id="KW-0853">WD repeat</keyword>
<accession>A0A1D1XIT0</accession>
<dbReference type="FunFam" id="2.130.10.10:FF:000609">
    <property type="entry name" value="Serine/threonine-protein phosphatase 2A 55 kDa regulatory subunit B"/>
    <property type="match status" value="1"/>
</dbReference>
<dbReference type="Pfam" id="PF00400">
    <property type="entry name" value="WD40"/>
    <property type="match status" value="1"/>
</dbReference>
<proteinExistence type="inferred from homology"/>